<evidence type="ECO:0000313" key="1">
    <source>
        <dbReference type="EMBL" id="CAD8073828.1"/>
    </source>
</evidence>
<name>A0A8S1LYI0_PARPR</name>
<evidence type="ECO:0000313" key="2">
    <source>
        <dbReference type="Proteomes" id="UP000688137"/>
    </source>
</evidence>
<protein>
    <submittedName>
        <fullName evidence="1">Uncharacterized protein</fullName>
    </submittedName>
</protein>
<dbReference type="OMA" id="KCPQAPK"/>
<dbReference type="AlphaFoldDB" id="A0A8S1LYI0"/>
<comment type="caution">
    <text evidence="1">The sequence shown here is derived from an EMBL/GenBank/DDBJ whole genome shotgun (WGS) entry which is preliminary data.</text>
</comment>
<sequence length="55" mass="6288">MNNCLSTPKTKQQKCPQAPKKQLNLTRIDDQSIRSVCRILFVEETKPEITLTQTA</sequence>
<gene>
    <name evidence="1" type="ORF">PPRIM_AZ9-3.1.T0510263</name>
</gene>
<proteinExistence type="predicted"/>
<keyword evidence="2" id="KW-1185">Reference proteome</keyword>
<reference evidence="1" key="1">
    <citation type="submission" date="2021-01" db="EMBL/GenBank/DDBJ databases">
        <authorList>
            <consortium name="Genoscope - CEA"/>
            <person name="William W."/>
        </authorList>
    </citation>
    <scope>NUCLEOTIDE SEQUENCE</scope>
</reference>
<accession>A0A8S1LYI0</accession>
<organism evidence="1 2">
    <name type="scientific">Paramecium primaurelia</name>
    <dbReference type="NCBI Taxonomy" id="5886"/>
    <lineage>
        <taxon>Eukaryota</taxon>
        <taxon>Sar</taxon>
        <taxon>Alveolata</taxon>
        <taxon>Ciliophora</taxon>
        <taxon>Intramacronucleata</taxon>
        <taxon>Oligohymenophorea</taxon>
        <taxon>Peniculida</taxon>
        <taxon>Parameciidae</taxon>
        <taxon>Paramecium</taxon>
    </lineage>
</organism>
<dbReference type="EMBL" id="CAJJDM010000051">
    <property type="protein sequence ID" value="CAD8073828.1"/>
    <property type="molecule type" value="Genomic_DNA"/>
</dbReference>
<dbReference type="Proteomes" id="UP000688137">
    <property type="component" value="Unassembled WGS sequence"/>
</dbReference>